<accession>A0A4Y2FHJ3</accession>
<dbReference type="EMBL" id="BGPR01000930">
    <property type="protein sequence ID" value="GBM40467.1"/>
    <property type="molecule type" value="Genomic_DNA"/>
</dbReference>
<comment type="caution">
    <text evidence="1">The sequence shown here is derived from an EMBL/GenBank/DDBJ whole genome shotgun (WGS) entry which is preliminary data.</text>
</comment>
<organism evidence="1 2">
    <name type="scientific">Araneus ventricosus</name>
    <name type="common">Orbweaver spider</name>
    <name type="synonym">Epeira ventricosa</name>
    <dbReference type="NCBI Taxonomy" id="182803"/>
    <lineage>
        <taxon>Eukaryota</taxon>
        <taxon>Metazoa</taxon>
        <taxon>Ecdysozoa</taxon>
        <taxon>Arthropoda</taxon>
        <taxon>Chelicerata</taxon>
        <taxon>Arachnida</taxon>
        <taxon>Araneae</taxon>
        <taxon>Araneomorphae</taxon>
        <taxon>Entelegynae</taxon>
        <taxon>Araneoidea</taxon>
        <taxon>Araneidae</taxon>
        <taxon>Araneus</taxon>
    </lineage>
</organism>
<protein>
    <submittedName>
        <fullName evidence="1">Uncharacterized protein</fullName>
    </submittedName>
</protein>
<evidence type="ECO:0000313" key="1">
    <source>
        <dbReference type="EMBL" id="GBM40467.1"/>
    </source>
</evidence>
<keyword evidence="2" id="KW-1185">Reference proteome</keyword>
<name>A0A4Y2FHJ3_ARAVE</name>
<reference evidence="1 2" key="1">
    <citation type="journal article" date="2019" name="Sci. Rep.">
        <title>Orb-weaving spider Araneus ventricosus genome elucidates the spidroin gene catalogue.</title>
        <authorList>
            <person name="Kono N."/>
            <person name="Nakamura H."/>
            <person name="Ohtoshi R."/>
            <person name="Moran D.A.P."/>
            <person name="Shinohara A."/>
            <person name="Yoshida Y."/>
            <person name="Fujiwara M."/>
            <person name="Mori M."/>
            <person name="Tomita M."/>
            <person name="Arakawa K."/>
        </authorList>
    </citation>
    <scope>NUCLEOTIDE SEQUENCE [LARGE SCALE GENOMIC DNA]</scope>
</reference>
<dbReference type="AlphaFoldDB" id="A0A4Y2FHJ3"/>
<gene>
    <name evidence="1" type="ORF">AVEN_32159_1</name>
</gene>
<proteinExistence type="predicted"/>
<sequence length="113" mass="13247">MSTDAQNYEETCKERKKNLRRQQELYLDPTNLYRKLTTRCHGYEKRNSAEDKKVFLGNFGHHSHFGFSLLNKYSSAFLFEPRNDSRKMFTPEAVTCVFFLSSLRVHSRVSAAS</sequence>
<dbReference type="Proteomes" id="UP000499080">
    <property type="component" value="Unassembled WGS sequence"/>
</dbReference>
<evidence type="ECO:0000313" key="2">
    <source>
        <dbReference type="Proteomes" id="UP000499080"/>
    </source>
</evidence>